<keyword evidence="10" id="KW-1185">Reference proteome</keyword>
<gene>
    <name evidence="9" type="ORF">FWK35_00006265</name>
</gene>
<protein>
    <recommendedName>
        <fullName evidence="6">Cleavage and polyadenylation specificity factor subunit 2</fullName>
    </recommendedName>
    <alternativeName>
        <fullName evidence="6">Cleavage and polyadenylation specificity factor 100 kDa subunit</fullName>
    </alternativeName>
</protein>
<reference evidence="9 10" key="1">
    <citation type="submission" date="2019-08" db="EMBL/GenBank/DDBJ databases">
        <title>Whole genome of Aphis craccivora.</title>
        <authorList>
            <person name="Voronova N.V."/>
            <person name="Shulinski R.S."/>
            <person name="Bandarenka Y.V."/>
            <person name="Zhorov D.G."/>
            <person name="Warner D."/>
        </authorList>
    </citation>
    <scope>NUCLEOTIDE SEQUENCE [LARGE SCALE GENOMIC DNA]</scope>
    <source>
        <strain evidence="9">180601</strain>
        <tissue evidence="9">Whole Body</tissue>
    </source>
</reference>
<dbReference type="InterPro" id="IPR036866">
    <property type="entry name" value="RibonucZ/Hydroxyglut_hydro"/>
</dbReference>
<evidence type="ECO:0000256" key="3">
    <source>
        <dbReference type="ARBA" id="ARBA00022664"/>
    </source>
</evidence>
<dbReference type="InterPro" id="IPR027075">
    <property type="entry name" value="CPSF2"/>
</dbReference>
<dbReference type="InterPro" id="IPR011108">
    <property type="entry name" value="RMMBL"/>
</dbReference>
<feature type="region of interest" description="Disordered" evidence="7">
    <location>
        <begin position="400"/>
        <end position="426"/>
    </location>
</feature>
<dbReference type="EMBL" id="VUJU01000945">
    <property type="protein sequence ID" value="KAF0767544.1"/>
    <property type="molecule type" value="Genomic_DNA"/>
</dbReference>
<keyword evidence="3 6" id="KW-0507">mRNA processing</keyword>
<dbReference type="GO" id="GO:0003723">
    <property type="term" value="F:RNA binding"/>
    <property type="evidence" value="ECO:0007669"/>
    <property type="project" value="UniProtKB-KW"/>
</dbReference>
<dbReference type="InterPro" id="IPR025069">
    <property type="entry name" value="Cpsf2_C"/>
</dbReference>
<name>A0A6G0ZAA7_APHCR</name>
<feature type="domain" description="Beta-Casp" evidence="8">
    <location>
        <begin position="243"/>
        <end position="368"/>
    </location>
</feature>
<organism evidence="9 10">
    <name type="scientific">Aphis craccivora</name>
    <name type="common">Cowpea aphid</name>
    <dbReference type="NCBI Taxonomy" id="307492"/>
    <lineage>
        <taxon>Eukaryota</taxon>
        <taxon>Metazoa</taxon>
        <taxon>Ecdysozoa</taxon>
        <taxon>Arthropoda</taxon>
        <taxon>Hexapoda</taxon>
        <taxon>Insecta</taxon>
        <taxon>Pterygota</taxon>
        <taxon>Neoptera</taxon>
        <taxon>Paraneoptera</taxon>
        <taxon>Hemiptera</taxon>
        <taxon>Sternorrhyncha</taxon>
        <taxon>Aphidomorpha</taxon>
        <taxon>Aphidoidea</taxon>
        <taxon>Aphididae</taxon>
        <taxon>Aphidini</taxon>
        <taxon>Aphis</taxon>
        <taxon>Aphis</taxon>
    </lineage>
</organism>
<keyword evidence="5 6" id="KW-0539">Nucleus</keyword>
<accession>A0A6G0ZAA7</accession>
<evidence type="ECO:0000256" key="5">
    <source>
        <dbReference type="ARBA" id="ARBA00023242"/>
    </source>
</evidence>
<evidence type="ECO:0000256" key="4">
    <source>
        <dbReference type="ARBA" id="ARBA00022884"/>
    </source>
</evidence>
<evidence type="ECO:0000256" key="1">
    <source>
        <dbReference type="ARBA" id="ARBA00004123"/>
    </source>
</evidence>
<dbReference type="PANTHER" id="PTHR45922">
    <property type="entry name" value="CLEAVAGE AND POLYADENYLATION SPECIFICITY FACTOR SUBUNIT 2"/>
    <property type="match status" value="1"/>
</dbReference>
<proteinExistence type="inferred from homology"/>
<comment type="caution">
    <text evidence="9">The sequence shown here is derived from an EMBL/GenBank/DDBJ whole genome shotgun (WGS) entry which is preliminary data.</text>
</comment>
<dbReference type="SMART" id="SM01027">
    <property type="entry name" value="Beta-Casp"/>
    <property type="match status" value="1"/>
</dbReference>
<evidence type="ECO:0000256" key="7">
    <source>
        <dbReference type="SAM" id="MobiDB-lite"/>
    </source>
</evidence>
<feature type="compositionally biased region" description="Acidic residues" evidence="7">
    <location>
        <begin position="407"/>
        <end position="420"/>
    </location>
</feature>
<dbReference type="Pfam" id="PF16661">
    <property type="entry name" value="Lactamase_B_6"/>
    <property type="match status" value="1"/>
</dbReference>
<dbReference type="SUPFAM" id="SSF56281">
    <property type="entry name" value="Metallo-hydrolase/oxidoreductase"/>
    <property type="match status" value="1"/>
</dbReference>
<evidence type="ECO:0000256" key="6">
    <source>
        <dbReference type="RuleBase" id="RU365006"/>
    </source>
</evidence>
<dbReference type="PANTHER" id="PTHR45922:SF1">
    <property type="entry name" value="CLEAVAGE AND POLYADENYLATION SPECIFICITY FACTOR SUBUNIT 2"/>
    <property type="match status" value="1"/>
</dbReference>
<dbReference type="GO" id="GO:0006398">
    <property type="term" value="P:mRNA 3'-end processing by stem-loop binding and cleavage"/>
    <property type="evidence" value="ECO:0007669"/>
    <property type="project" value="InterPro"/>
</dbReference>
<dbReference type="FunFam" id="3.60.15.10:FF:000008">
    <property type="entry name" value="Cleavage and polyadenylation specificity factor subunit 2"/>
    <property type="match status" value="1"/>
</dbReference>
<dbReference type="Gene3D" id="3.60.15.10">
    <property type="entry name" value="Ribonuclease Z/Hydroxyacylglutathione hydrolase-like"/>
    <property type="match status" value="1"/>
</dbReference>
<evidence type="ECO:0000313" key="9">
    <source>
        <dbReference type="EMBL" id="KAF0767544.1"/>
    </source>
</evidence>
<dbReference type="InterPro" id="IPR035639">
    <property type="entry name" value="CPSF2_MBL"/>
</dbReference>
<dbReference type="InterPro" id="IPR022712">
    <property type="entry name" value="Beta_Casp"/>
</dbReference>
<dbReference type="Pfam" id="PF07521">
    <property type="entry name" value="RMMBL"/>
    <property type="match status" value="1"/>
</dbReference>
<comment type="similarity">
    <text evidence="2 6">Belongs to the metallo-beta-lactamase superfamily. RNA-metabolizing metallo-beta-lactamase-like family. CPSF2/YSH1 subfamily.</text>
</comment>
<sequence length="729" mass="83489">MTSIIKFYTLSGAHNESPPCYLLQIDEFKFLLDCGWDENFSMGVVNKLKRYIHQIDAVLLSHPDRFHLGILPYLVGKCGLNCPVYATIPVYQMGQMFMYDLYQSLCNVEDFNLFNLDDVDAAFDKVIQVKYNQIVPLKGKGIGLRIVALPAGHMVGGTIWRISKVGEEDIVYAVDFNHKKERHLNGSELEKLGRPSLLILDCFNAAYAQPRRRSRDEALMTCLLTTLHVKGNVLLAIDTAGRVLELMHMLDQLWRNKESGLDAYSLVFLTNVSYNTVEFAKSQIEWMSDKLMKSFEGARNNPFFFKHVKLCHNMHDFIKVPEPKVVLASNGDLESGFSREVFVMWASNPNNSIILTDRTAPGTLARDLIEEGGNRHIKLIIKKRVPLDENELEEYNIKHDAEKMETSEIDSESSDSEDEQEAMRGKHDLLVDGDLTISKKSSKKELAPMFPYYEEKFKFDPYGEIIKHEDFIKFEATAEDEKTVNEQNKISNEEEEVVSCDLPSKCIEYELNIYVAAKIVHIDFEGRSDGESIKQIVLALKPRRLILIRGNHYSTKVVYNFAKVFIDCKVFTPKIGQCLNVTTESHIYQVRLTDALLSTIHLKKGPNGDLAYLNSKLKLVNHKNAMEVDNVVPEKTTRIDDQMFTLEPLADHEIRPRKAVFINRLKLSDFKQILSKNNIPCELSKGVLWCCNRTVCVRRNSSGKVLMEGIISRQYYYIRSILYSQFIIL</sequence>
<dbReference type="InterPro" id="IPR001279">
    <property type="entry name" value="Metallo-B-lactamas"/>
</dbReference>
<evidence type="ECO:0000259" key="8">
    <source>
        <dbReference type="SMART" id="SM01027"/>
    </source>
</evidence>
<comment type="subcellular location">
    <subcellularLocation>
        <location evidence="1 6">Nucleus</location>
    </subcellularLocation>
</comment>
<evidence type="ECO:0000313" key="10">
    <source>
        <dbReference type="Proteomes" id="UP000478052"/>
    </source>
</evidence>
<dbReference type="CDD" id="cd16293">
    <property type="entry name" value="CPSF2-like_MBL-fold"/>
    <property type="match status" value="1"/>
</dbReference>
<dbReference type="Proteomes" id="UP000478052">
    <property type="component" value="Unassembled WGS sequence"/>
</dbReference>
<dbReference type="OrthoDB" id="64353at2759"/>
<dbReference type="AlphaFoldDB" id="A0A6G0ZAA7"/>
<dbReference type="Pfam" id="PF13299">
    <property type="entry name" value="CPSF100_C"/>
    <property type="match status" value="1"/>
</dbReference>
<dbReference type="GO" id="GO:0005847">
    <property type="term" value="C:mRNA cleavage and polyadenylation specificity factor complex"/>
    <property type="evidence" value="ECO:0007669"/>
    <property type="project" value="InterPro"/>
</dbReference>
<keyword evidence="4 6" id="KW-0694">RNA-binding</keyword>
<evidence type="ECO:0000256" key="2">
    <source>
        <dbReference type="ARBA" id="ARBA00010624"/>
    </source>
</evidence>
<dbReference type="Pfam" id="PF10996">
    <property type="entry name" value="Beta-Casp"/>
    <property type="match status" value="1"/>
</dbReference>